<dbReference type="Pfam" id="PF08818">
    <property type="entry name" value="DUF1801"/>
    <property type="match status" value="1"/>
</dbReference>
<dbReference type="OrthoDB" id="328972at2"/>
<reference evidence="2 3" key="1">
    <citation type="journal article" date="2014" name="Int. J. Syst. Evol. Microbiol.">
        <title>Sneathiella chungangensis sp. nov., isolated from a marine sand, and emended description of the genus Sneathiella.</title>
        <authorList>
            <person name="Siamphan C."/>
            <person name="Kim H."/>
            <person name="Lee J.S."/>
            <person name="Kim W."/>
        </authorList>
    </citation>
    <scope>NUCLEOTIDE SEQUENCE [LARGE SCALE GENOMIC DNA]</scope>
    <source>
        <strain evidence="2 3">KCTC 32476</strain>
    </source>
</reference>
<evidence type="ECO:0000313" key="3">
    <source>
        <dbReference type="Proteomes" id="UP000445696"/>
    </source>
</evidence>
<comment type="caution">
    <text evidence="2">The sequence shown here is derived from an EMBL/GenBank/DDBJ whole genome shotgun (WGS) entry which is preliminary data.</text>
</comment>
<protein>
    <submittedName>
        <fullName evidence="2">DUF1801 domain-containing protein</fullName>
    </submittedName>
</protein>
<dbReference type="SUPFAM" id="SSF159888">
    <property type="entry name" value="YdhG-like"/>
    <property type="match status" value="1"/>
</dbReference>
<evidence type="ECO:0000313" key="2">
    <source>
        <dbReference type="EMBL" id="MZR23830.1"/>
    </source>
</evidence>
<dbReference type="Proteomes" id="UP000445696">
    <property type="component" value="Unassembled WGS sequence"/>
</dbReference>
<keyword evidence="3" id="KW-1185">Reference proteome</keyword>
<organism evidence="2 3">
    <name type="scientific">Sneathiella chungangensis</name>
    <dbReference type="NCBI Taxonomy" id="1418234"/>
    <lineage>
        <taxon>Bacteria</taxon>
        <taxon>Pseudomonadati</taxon>
        <taxon>Pseudomonadota</taxon>
        <taxon>Alphaproteobacteria</taxon>
        <taxon>Sneathiellales</taxon>
        <taxon>Sneathiellaceae</taxon>
        <taxon>Sneathiella</taxon>
    </lineage>
</organism>
<proteinExistence type="predicted"/>
<dbReference type="AlphaFoldDB" id="A0A845MKD0"/>
<feature type="domain" description="YdhG-like" evidence="1">
    <location>
        <begin position="23"/>
        <end position="128"/>
    </location>
</feature>
<evidence type="ECO:0000259" key="1">
    <source>
        <dbReference type="Pfam" id="PF08818"/>
    </source>
</evidence>
<gene>
    <name evidence="2" type="ORF">GQF03_15950</name>
</gene>
<accession>A0A845MKD0</accession>
<dbReference type="EMBL" id="WTVA01000015">
    <property type="protein sequence ID" value="MZR23830.1"/>
    <property type="molecule type" value="Genomic_DNA"/>
</dbReference>
<dbReference type="InterPro" id="IPR014922">
    <property type="entry name" value="YdhG-like"/>
</dbReference>
<name>A0A845MKD0_9PROT</name>
<dbReference type="RefSeq" id="WP_161340259.1">
    <property type="nucleotide sequence ID" value="NZ_JBHSDG010000003.1"/>
</dbReference>
<sequence length="140" mass="15461">MDQFEFEDLSVAAVYKSYPKSLRSKLLGFRQLIFEAAADMDGVKITETLKWGEPSYAANGGIGTPIRLAPAKEPDHVGIYIHCQTSLINDFRASRPGAFRYSGTRALLIGPDDRPAEKDLRDFIAAALTYHRNKAKAAKA</sequence>